<comment type="caution">
    <text evidence="1">The sequence shown here is derived from an EMBL/GenBank/DDBJ whole genome shotgun (WGS) entry which is preliminary data.</text>
</comment>
<accession>A0AC60PP56</accession>
<organism evidence="1 2">
    <name type="scientific">Ixodes persulcatus</name>
    <name type="common">Taiga tick</name>
    <dbReference type="NCBI Taxonomy" id="34615"/>
    <lineage>
        <taxon>Eukaryota</taxon>
        <taxon>Metazoa</taxon>
        <taxon>Ecdysozoa</taxon>
        <taxon>Arthropoda</taxon>
        <taxon>Chelicerata</taxon>
        <taxon>Arachnida</taxon>
        <taxon>Acari</taxon>
        <taxon>Parasitiformes</taxon>
        <taxon>Ixodida</taxon>
        <taxon>Ixodoidea</taxon>
        <taxon>Ixodidae</taxon>
        <taxon>Ixodinae</taxon>
        <taxon>Ixodes</taxon>
    </lineage>
</organism>
<protein>
    <submittedName>
        <fullName evidence="1">Uncharacterized protein</fullName>
    </submittedName>
</protein>
<reference evidence="1 2" key="1">
    <citation type="journal article" date="2020" name="Cell">
        <title>Large-Scale Comparative Analyses of Tick Genomes Elucidate Their Genetic Diversity and Vector Capacities.</title>
        <authorList>
            <consortium name="Tick Genome and Microbiome Consortium (TIGMIC)"/>
            <person name="Jia N."/>
            <person name="Wang J."/>
            <person name="Shi W."/>
            <person name="Du L."/>
            <person name="Sun Y."/>
            <person name="Zhan W."/>
            <person name="Jiang J.F."/>
            <person name="Wang Q."/>
            <person name="Zhang B."/>
            <person name="Ji P."/>
            <person name="Bell-Sakyi L."/>
            <person name="Cui X.M."/>
            <person name="Yuan T.T."/>
            <person name="Jiang B.G."/>
            <person name="Yang W.F."/>
            <person name="Lam T.T."/>
            <person name="Chang Q.C."/>
            <person name="Ding S.J."/>
            <person name="Wang X.J."/>
            <person name="Zhu J.G."/>
            <person name="Ruan X.D."/>
            <person name="Zhao L."/>
            <person name="Wei J.T."/>
            <person name="Ye R.Z."/>
            <person name="Que T.C."/>
            <person name="Du C.H."/>
            <person name="Zhou Y.H."/>
            <person name="Cheng J.X."/>
            <person name="Dai P.F."/>
            <person name="Guo W.B."/>
            <person name="Han X.H."/>
            <person name="Huang E.J."/>
            <person name="Li L.F."/>
            <person name="Wei W."/>
            <person name="Gao Y.C."/>
            <person name="Liu J.Z."/>
            <person name="Shao H.Z."/>
            <person name="Wang X."/>
            <person name="Wang C.C."/>
            <person name="Yang T.C."/>
            <person name="Huo Q.B."/>
            <person name="Li W."/>
            <person name="Chen H.Y."/>
            <person name="Chen S.E."/>
            <person name="Zhou L.G."/>
            <person name="Ni X.B."/>
            <person name="Tian J.H."/>
            <person name="Sheng Y."/>
            <person name="Liu T."/>
            <person name="Pan Y.S."/>
            <person name="Xia L.Y."/>
            <person name="Li J."/>
            <person name="Zhao F."/>
            <person name="Cao W.C."/>
        </authorList>
    </citation>
    <scope>NUCLEOTIDE SEQUENCE [LARGE SCALE GENOMIC DNA]</scope>
    <source>
        <strain evidence="1">Iper-2018</strain>
    </source>
</reference>
<dbReference type="Proteomes" id="UP000805193">
    <property type="component" value="Unassembled WGS sequence"/>
</dbReference>
<keyword evidence="2" id="KW-1185">Reference proteome</keyword>
<name>A0AC60PP56_IXOPE</name>
<dbReference type="EMBL" id="JABSTQ010010246">
    <property type="protein sequence ID" value="KAG0422325.1"/>
    <property type="molecule type" value="Genomic_DNA"/>
</dbReference>
<evidence type="ECO:0000313" key="1">
    <source>
        <dbReference type="EMBL" id="KAG0422325.1"/>
    </source>
</evidence>
<sequence length="151" mass="16374">MLEILQAENKALKAEIAQLKATPPETAAPAEPETTPIEIDAPPAVVEPTAQDVESDSDIEHLPAKRRAVEQSPPLQGTTARAGNFKRNIREDMIIDKITRVIDLKFERGNLQQFLQNKNSEAPDIIALQETRGQAKLSGYGSFCADVSGAG</sequence>
<proteinExistence type="predicted"/>
<evidence type="ECO:0000313" key="2">
    <source>
        <dbReference type="Proteomes" id="UP000805193"/>
    </source>
</evidence>
<gene>
    <name evidence="1" type="ORF">HPB47_001828</name>
</gene>